<proteinExistence type="predicted"/>
<dbReference type="InterPro" id="IPR003329">
    <property type="entry name" value="Cytidylyl_trans"/>
</dbReference>
<dbReference type="EMBL" id="WMFA01000001">
    <property type="protein sequence ID" value="MYL69834.1"/>
    <property type="molecule type" value="Genomic_DNA"/>
</dbReference>
<dbReference type="AlphaFoldDB" id="A0A845F7S1"/>
<dbReference type="SUPFAM" id="SSF53448">
    <property type="entry name" value="Nucleotide-diphospho-sugar transferases"/>
    <property type="match status" value="1"/>
</dbReference>
<dbReference type="PANTHER" id="PTHR21485">
    <property type="entry name" value="HAD SUPERFAMILY MEMBERS CMAS AND KDSC"/>
    <property type="match status" value="1"/>
</dbReference>
<dbReference type="CDD" id="cd02513">
    <property type="entry name" value="CMP-NeuAc_Synthase"/>
    <property type="match status" value="1"/>
</dbReference>
<dbReference type="InterPro" id="IPR050793">
    <property type="entry name" value="CMP-NeuNAc_synthase"/>
</dbReference>
<gene>
    <name evidence="1" type="ORF">GLW00_03170</name>
</gene>
<accession>A0A845F7S1</accession>
<dbReference type="OrthoDB" id="9805604at2"/>
<dbReference type="Proteomes" id="UP000450457">
    <property type="component" value="Unassembled WGS sequence"/>
</dbReference>
<name>A0A845F7S1_9BACI</name>
<dbReference type="RefSeq" id="WP_160911146.1">
    <property type="nucleotide sequence ID" value="NZ_WMFA01000001.1"/>
</dbReference>
<organism evidence="1 2">
    <name type="scientific">Halobacillus litoralis</name>
    <dbReference type="NCBI Taxonomy" id="45668"/>
    <lineage>
        <taxon>Bacteria</taxon>
        <taxon>Bacillati</taxon>
        <taxon>Bacillota</taxon>
        <taxon>Bacilli</taxon>
        <taxon>Bacillales</taxon>
        <taxon>Bacillaceae</taxon>
        <taxon>Halobacillus</taxon>
    </lineage>
</organism>
<dbReference type="GO" id="GO:0008781">
    <property type="term" value="F:N-acylneuraminate cytidylyltransferase activity"/>
    <property type="evidence" value="ECO:0007669"/>
    <property type="project" value="TreeGrafter"/>
</dbReference>
<evidence type="ECO:0000313" key="2">
    <source>
        <dbReference type="Proteomes" id="UP000450457"/>
    </source>
</evidence>
<protein>
    <submittedName>
        <fullName evidence="1">CMP-N-acetlyneuraminic acid synthetase</fullName>
    </submittedName>
</protein>
<comment type="caution">
    <text evidence="1">The sequence shown here is derived from an EMBL/GenBank/DDBJ whole genome shotgun (WGS) entry which is preliminary data.</text>
</comment>
<dbReference type="PANTHER" id="PTHR21485:SF6">
    <property type="entry name" value="N-ACYLNEURAMINATE CYTIDYLYLTRANSFERASE-RELATED"/>
    <property type="match status" value="1"/>
</dbReference>
<reference evidence="1 2" key="1">
    <citation type="submission" date="2019-11" db="EMBL/GenBank/DDBJ databases">
        <title>Genome sequences of 17 halophilic strains isolated from different environments.</title>
        <authorList>
            <person name="Furrow R.E."/>
        </authorList>
    </citation>
    <scope>NUCLEOTIDE SEQUENCE [LARGE SCALE GENOMIC DNA]</scope>
    <source>
        <strain evidence="1 2">SL-4</strain>
    </source>
</reference>
<evidence type="ECO:0000313" key="1">
    <source>
        <dbReference type="EMBL" id="MYL69834.1"/>
    </source>
</evidence>
<dbReference type="Pfam" id="PF02348">
    <property type="entry name" value="CTP_transf_3"/>
    <property type="match status" value="1"/>
</dbReference>
<sequence>MSCLAIIPARSGSKGLVDKNVKLLNGKPLIAYTIEAAINSKVFDEVMVSTDSPKYAETAKKWGADVPFLRDDKFASDTASSWDAVRDVLNQYSKQGKIFDKVTLLQPTSPLRDAEEIIGAFNLMEKKDAETVVSVCEVDHSPLFTNTLPPSLSLNNFVKNDLFQARRQELPKHYRINGAIYIVQVKNLYSGNSLYNEKSFAYLMSKKKSIDIDDELDFKFAKLIVEHTR</sequence>
<dbReference type="Gene3D" id="3.90.550.10">
    <property type="entry name" value="Spore Coat Polysaccharide Biosynthesis Protein SpsA, Chain A"/>
    <property type="match status" value="1"/>
</dbReference>
<dbReference type="GeneID" id="78005977"/>
<dbReference type="InterPro" id="IPR029044">
    <property type="entry name" value="Nucleotide-diphossugar_trans"/>
</dbReference>